<dbReference type="OrthoDB" id="9802811at2"/>
<comment type="caution">
    <text evidence="4">The sequence shown here is derived from an EMBL/GenBank/DDBJ whole genome shotgun (WGS) entry which is preliminary data.</text>
</comment>
<dbReference type="RefSeq" id="WP_122916893.1">
    <property type="nucleotide sequence ID" value="NZ_RHHQ01000005.1"/>
</dbReference>
<dbReference type="GO" id="GO:0000287">
    <property type="term" value="F:magnesium ion binding"/>
    <property type="evidence" value="ECO:0007669"/>
    <property type="project" value="UniProtKB-UniRule"/>
</dbReference>
<keyword evidence="1" id="KW-0547">Nucleotide-binding</keyword>
<dbReference type="Pfam" id="PF02769">
    <property type="entry name" value="AIRS_C"/>
    <property type="match status" value="1"/>
</dbReference>
<dbReference type="GO" id="GO:0009229">
    <property type="term" value="P:thiamine diphosphate biosynthetic process"/>
    <property type="evidence" value="ECO:0007669"/>
    <property type="project" value="UniProtKB-UniRule"/>
</dbReference>
<dbReference type="PANTHER" id="PTHR30270">
    <property type="entry name" value="THIAMINE-MONOPHOSPHATE KINASE"/>
    <property type="match status" value="1"/>
</dbReference>
<dbReference type="InterPro" id="IPR006283">
    <property type="entry name" value="ThiL-like"/>
</dbReference>
<evidence type="ECO:0000256" key="1">
    <source>
        <dbReference type="HAMAP-Rule" id="MF_02128"/>
    </source>
</evidence>
<feature type="binding site" evidence="1">
    <location>
        <position position="77"/>
    </location>
    <ligand>
        <name>Mg(2+)</name>
        <dbReference type="ChEBI" id="CHEBI:18420"/>
        <label>2</label>
    </ligand>
</feature>
<dbReference type="GO" id="GO:0009228">
    <property type="term" value="P:thiamine biosynthetic process"/>
    <property type="evidence" value="ECO:0007669"/>
    <property type="project" value="UniProtKB-KW"/>
</dbReference>
<feature type="binding site" evidence="1">
    <location>
        <position position="31"/>
    </location>
    <ligand>
        <name>Mg(2+)</name>
        <dbReference type="ChEBI" id="CHEBI:18420"/>
        <label>4</label>
    </ligand>
</feature>
<dbReference type="InterPro" id="IPR010918">
    <property type="entry name" value="PurM-like_C_dom"/>
</dbReference>
<feature type="binding site" evidence="1">
    <location>
        <position position="55"/>
    </location>
    <ligand>
        <name>substrate</name>
    </ligand>
</feature>
<accession>A0A3M8DVX7</accession>
<dbReference type="EMBL" id="RHHQ01000005">
    <property type="protein sequence ID" value="RNB91501.1"/>
    <property type="molecule type" value="Genomic_DNA"/>
</dbReference>
<feature type="binding site" evidence="1">
    <location>
        <position position="125"/>
    </location>
    <ligand>
        <name>Mg(2+)</name>
        <dbReference type="ChEBI" id="CHEBI:18420"/>
        <label>1</label>
    </ligand>
</feature>
<dbReference type="Proteomes" id="UP000271031">
    <property type="component" value="Unassembled WGS sequence"/>
</dbReference>
<feature type="binding site" evidence="1">
    <location>
        <position position="223"/>
    </location>
    <ligand>
        <name>Mg(2+)</name>
        <dbReference type="ChEBI" id="CHEBI:18420"/>
        <label>3</label>
    </ligand>
</feature>
<evidence type="ECO:0000313" key="4">
    <source>
        <dbReference type="EMBL" id="RNB91501.1"/>
    </source>
</evidence>
<keyword evidence="1" id="KW-0460">Magnesium</keyword>
<dbReference type="SUPFAM" id="SSF56042">
    <property type="entry name" value="PurM C-terminal domain-like"/>
    <property type="match status" value="1"/>
</dbReference>
<feature type="binding site" evidence="1">
    <location>
        <position position="77"/>
    </location>
    <ligand>
        <name>Mg(2+)</name>
        <dbReference type="ChEBI" id="CHEBI:18420"/>
        <label>4</label>
    </ligand>
</feature>
<feature type="binding site" evidence="1">
    <location>
        <position position="48"/>
    </location>
    <ligand>
        <name>Mg(2+)</name>
        <dbReference type="ChEBI" id="CHEBI:18420"/>
        <label>2</label>
    </ligand>
</feature>
<gene>
    <name evidence="1 4" type="primary">thiL</name>
    <name evidence="4" type="ORF">EDM56_05555</name>
</gene>
<feature type="binding site" evidence="1">
    <location>
        <begin position="124"/>
        <end position="125"/>
    </location>
    <ligand>
        <name>ATP</name>
        <dbReference type="ChEBI" id="CHEBI:30616"/>
    </ligand>
</feature>
<comment type="catalytic activity">
    <reaction evidence="1">
        <text>thiamine phosphate + ATP = thiamine diphosphate + ADP</text>
        <dbReference type="Rhea" id="RHEA:15913"/>
        <dbReference type="ChEBI" id="CHEBI:30616"/>
        <dbReference type="ChEBI" id="CHEBI:37575"/>
        <dbReference type="ChEBI" id="CHEBI:58937"/>
        <dbReference type="ChEBI" id="CHEBI:456216"/>
        <dbReference type="EC" id="2.7.4.16"/>
    </reaction>
</comment>
<dbReference type="PIRSF" id="PIRSF005303">
    <property type="entry name" value="Thiam_monoph_kin"/>
    <property type="match status" value="1"/>
</dbReference>
<evidence type="ECO:0000259" key="2">
    <source>
        <dbReference type="Pfam" id="PF00586"/>
    </source>
</evidence>
<sequence>MANDEFSYIRQWTGRSAGQAGDGLVVGIGDDAAVFSVSSDKEVIACCDAMVETVHFLRETMHHTDVGYKSFISNISDIAAMGGVPRFAMVTIAKPAAWTPEECSQIYDGMYEACREYGVRIIGGDTVSAPDALHLSVTMLGEVERGMALLRSAAKPGDAVFVTGTVGGAAAGLDLLFKVKEHGTPMQYDPYWEPLVRLHQRPSAQVMAGRLLQQASGIGALNDVSDGLASELWEIAEASGVAISVERDMLPIAGLVREYAETVGKDAVDWALYGGEDYQLVGTVQGTKAEILAQMFARQGLSFSLIGKIEAGSPQVFLQAPDGSSKRLNKDGYNHFR</sequence>
<reference evidence="4 5" key="1">
    <citation type="submission" date="2018-10" db="EMBL/GenBank/DDBJ databases">
        <title>Phylogenomics of Brevibacillus.</title>
        <authorList>
            <person name="Dunlap C."/>
        </authorList>
    </citation>
    <scope>NUCLEOTIDE SEQUENCE [LARGE SCALE GENOMIC DNA]</scope>
    <source>
        <strain evidence="4 5">JCM 15716</strain>
    </source>
</reference>
<feature type="domain" description="PurM-like C-terminal" evidence="3">
    <location>
        <begin position="155"/>
        <end position="313"/>
    </location>
</feature>
<dbReference type="CDD" id="cd02194">
    <property type="entry name" value="ThiL"/>
    <property type="match status" value="1"/>
</dbReference>
<proteinExistence type="inferred from homology"/>
<dbReference type="SUPFAM" id="SSF55326">
    <property type="entry name" value="PurM N-terminal domain-like"/>
    <property type="match status" value="1"/>
</dbReference>
<dbReference type="UniPathway" id="UPA00060">
    <property type="reaction ID" value="UER00142"/>
</dbReference>
<comment type="caution">
    <text evidence="1">Lacks conserved residue(s) required for the propagation of feature annotation.</text>
</comment>
<dbReference type="GO" id="GO:0005524">
    <property type="term" value="F:ATP binding"/>
    <property type="evidence" value="ECO:0007669"/>
    <property type="project" value="UniProtKB-UniRule"/>
</dbReference>
<feature type="domain" description="PurM-like N-terminal" evidence="2">
    <location>
        <begin position="29"/>
        <end position="143"/>
    </location>
</feature>
<comment type="function">
    <text evidence="1">Catalyzes the ATP-dependent phosphorylation of thiamine-monophosphate (TMP) to form thiamine-pyrophosphate (TPP), the active form of vitamin B1.</text>
</comment>
<dbReference type="PANTHER" id="PTHR30270:SF0">
    <property type="entry name" value="THIAMINE-MONOPHOSPHATE KINASE"/>
    <property type="match status" value="1"/>
</dbReference>
<comment type="miscellaneous">
    <text evidence="1">Reaction mechanism of ThiL seems to utilize a direct, inline transfer of the gamma-phosphate of ATP to TMP rather than a phosphorylated enzyme intermediate.</text>
</comment>
<keyword evidence="1" id="KW-0784">Thiamine biosynthesis</keyword>
<feature type="binding site" evidence="1">
    <location>
        <position position="151"/>
    </location>
    <ligand>
        <name>ATP</name>
        <dbReference type="ChEBI" id="CHEBI:30616"/>
    </ligand>
</feature>
<dbReference type="HAMAP" id="MF_02128">
    <property type="entry name" value="TMP_kinase"/>
    <property type="match status" value="1"/>
</dbReference>
<feature type="binding site" evidence="1">
    <location>
        <position position="77"/>
    </location>
    <ligand>
        <name>Mg(2+)</name>
        <dbReference type="ChEBI" id="CHEBI:18420"/>
        <label>3</label>
    </ligand>
</feature>
<dbReference type="GO" id="GO:0009030">
    <property type="term" value="F:thiamine-phosphate kinase activity"/>
    <property type="evidence" value="ECO:0007669"/>
    <property type="project" value="UniProtKB-UniRule"/>
</dbReference>
<keyword evidence="1" id="KW-0479">Metal-binding</keyword>
<dbReference type="EC" id="2.7.4.16" evidence="1"/>
<protein>
    <recommendedName>
        <fullName evidence="1">Thiamine-monophosphate kinase</fullName>
        <shortName evidence="1">TMP kinase</shortName>
        <shortName evidence="1">Thiamine-phosphate kinase</shortName>
        <ecNumber evidence="1">2.7.4.16</ecNumber>
    </recommendedName>
</protein>
<dbReference type="InterPro" id="IPR036676">
    <property type="entry name" value="PurM-like_C_sf"/>
</dbReference>
<evidence type="ECO:0000313" key="5">
    <source>
        <dbReference type="Proteomes" id="UP000271031"/>
    </source>
</evidence>
<keyword evidence="5" id="KW-1185">Reference proteome</keyword>
<keyword evidence="1 4" id="KW-0808">Transferase</keyword>
<keyword evidence="1" id="KW-0067">ATP-binding</keyword>
<comment type="pathway">
    <text evidence="1">Cofactor biosynthesis; thiamine diphosphate biosynthesis; thiamine diphosphate from thiamine phosphate: step 1/1.</text>
</comment>
<dbReference type="InterPro" id="IPR016188">
    <property type="entry name" value="PurM-like_N"/>
</dbReference>
<dbReference type="InterPro" id="IPR036921">
    <property type="entry name" value="PurM-like_N_sf"/>
</dbReference>
<keyword evidence="1 4" id="KW-0418">Kinase</keyword>
<feature type="binding site" evidence="1">
    <location>
        <position position="225"/>
    </location>
    <ligand>
        <name>ATP</name>
        <dbReference type="ChEBI" id="CHEBI:30616"/>
    </ligand>
</feature>
<feature type="binding site" evidence="1">
    <location>
        <position position="276"/>
    </location>
    <ligand>
        <name>substrate</name>
    </ligand>
</feature>
<dbReference type="Pfam" id="PF00586">
    <property type="entry name" value="AIRS"/>
    <property type="match status" value="1"/>
</dbReference>
<feature type="binding site" evidence="1">
    <location>
        <position position="107"/>
    </location>
    <ligand>
        <name>ATP</name>
        <dbReference type="ChEBI" id="CHEBI:30616"/>
    </ligand>
</feature>
<feature type="binding site" evidence="1">
    <location>
        <position position="48"/>
    </location>
    <ligand>
        <name>Mg(2+)</name>
        <dbReference type="ChEBI" id="CHEBI:18420"/>
        <label>1</label>
    </ligand>
</feature>
<organism evidence="4 5">
    <name type="scientific">Brevibacillus fluminis</name>
    <dbReference type="NCBI Taxonomy" id="511487"/>
    <lineage>
        <taxon>Bacteria</taxon>
        <taxon>Bacillati</taxon>
        <taxon>Bacillota</taxon>
        <taxon>Bacilli</taxon>
        <taxon>Bacillales</taxon>
        <taxon>Paenibacillaceae</taxon>
        <taxon>Brevibacillus</taxon>
    </lineage>
</organism>
<dbReference type="Gene3D" id="3.30.1330.10">
    <property type="entry name" value="PurM-like, N-terminal domain"/>
    <property type="match status" value="1"/>
</dbReference>
<dbReference type="Gene3D" id="3.90.650.10">
    <property type="entry name" value="PurM-like C-terminal domain"/>
    <property type="match status" value="1"/>
</dbReference>
<dbReference type="NCBIfam" id="TIGR01379">
    <property type="entry name" value="thiL"/>
    <property type="match status" value="1"/>
</dbReference>
<dbReference type="AlphaFoldDB" id="A0A3M8DVX7"/>
<comment type="similarity">
    <text evidence="1">Belongs to the thiamine-monophosphate kinase family.</text>
</comment>
<feature type="binding site" evidence="1">
    <location>
        <position position="226"/>
    </location>
    <ligand>
        <name>Mg(2+)</name>
        <dbReference type="ChEBI" id="CHEBI:18420"/>
        <label>5</label>
    </ligand>
</feature>
<feature type="binding site" evidence="1">
    <location>
        <position position="31"/>
    </location>
    <ligand>
        <name>Mg(2+)</name>
        <dbReference type="ChEBI" id="CHEBI:18420"/>
        <label>3</label>
    </ligand>
</feature>
<name>A0A3M8DVX7_9BACL</name>
<evidence type="ECO:0000259" key="3">
    <source>
        <dbReference type="Pfam" id="PF02769"/>
    </source>
</evidence>
<feature type="binding site" evidence="1">
    <location>
        <position position="333"/>
    </location>
    <ligand>
        <name>substrate</name>
    </ligand>
</feature>